<evidence type="ECO:0000313" key="1">
    <source>
        <dbReference type="Proteomes" id="UP000887565"/>
    </source>
</evidence>
<organism evidence="1 2">
    <name type="scientific">Romanomermis culicivorax</name>
    <name type="common">Nematode worm</name>
    <dbReference type="NCBI Taxonomy" id="13658"/>
    <lineage>
        <taxon>Eukaryota</taxon>
        <taxon>Metazoa</taxon>
        <taxon>Ecdysozoa</taxon>
        <taxon>Nematoda</taxon>
        <taxon>Enoplea</taxon>
        <taxon>Dorylaimia</taxon>
        <taxon>Mermithida</taxon>
        <taxon>Mermithoidea</taxon>
        <taxon>Mermithidae</taxon>
        <taxon>Romanomermis</taxon>
    </lineage>
</organism>
<accession>A0A915HH94</accession>
<protein>
    <submittedName>
        <fullName evidence="2">Uncharacterized protein</fullName>
    </submittedName>
</protein>
<dbReference type="AlphaFoldDB" id="A0A915HH94"/>
<evidence type="ECO:0000313" key="2">
    <source>
        <dbReference type="WBParaSite" id="nRc.2.0.1.t00691-RA"/>
    </source>
</evidence>
<reference evidence="2" key="1">
    <citation type="submission" date="2022-11" db="UniProtKB">
        <authorList>
            <consortium name="WormBaseParasite"/>
        </authorList>
    </citation>
    <scope>IDENTIFICATION</scope>
</reference>
<name>A0A915HH94_ROMCU</name>
<keyword evidence="1" id="KW-1185">Reference proteome</keyword>
<sequence>MARTAEKVDVFLFFSDQKCGGHYGYHMASHSIIPEKFSRDIMLYWQKSCLTFAESQEIYDQQSYDKQMAKNMCNCSKIDDVSGQEAALKRPKVKRSQKSWSTSTLSILPSKINNRSTK</sequence>
<dbReference type="Proteomes" id="UP000887565">
    <property type="component" value="Unplaced"/>
</dbReference>
<proteinExistence type="predicted"/>
<dbReference type="WBParaSite" id="nRc.2.0.1.t00691-RA">
    <property type="protein sequence ID" value="nRc.2.0.1.t00691-RA"/>
    <property type="gene ID" value="nRc.2.0.1.g00691"/>
</dbReference>